<dbReference type="SUPFAM" id="SSF56317">
    <property type="entry name" value="Carbon-nitrogen hydrolase"/>
    <property type="match status" value="1"/>
</dbReference>
<dbReference type="CDD" id="cd07571">
    <property type="entry name" value="ALP_N-acyl_transferase"/>
    <property type="match status" value="1"/>
</dbReference>
<dbReference type="GO" id="GO:0016410">
    <property type="term" value="F:N-acyltransferase activity"/>
    <property type="evidence" value="ECO:0007669"/>
    <property type="project" value="UniProtKB-UniRule"/>
</dbReference>
<dbReference type="EMBL" id="QOVI01000007">
    <property type="protein sequence ID" value="RXG12313.1"/>
    <property type="molecule type" value="Genomic_DNA"/>
</dbReference>
<keyword evidence="12" id="KW-1185">Reference proteome</keyword>
<dbReference type="InterPro" id="IPR003010">
    <property type="entry name" value="C-N_Hydrolase"/>
</dbReference>
<name>A0A4Q0NQW7_9FLAO</name>
<dbReference type="GO" id="GO:0042158">
    <property type="term" value="P:lipoprotein biosynthetic process"/>
    <property type="evidence" value="ECO:0007669"/>
    <property type="project" value="UniProtKB-UniRule"/>
</dbReference>
<evidence type="ECO:0000256" key="3">
    <source>
        <dbReference type="ARBA" id="ARBA00022475"/>
    </source>
</evidence>
<evidence type="ECO:0000256" key="6">
    <source>
        <dbReference type="ARBA" id="ARBA00022989"/>
    </source>
</evidence>
<dbReference type="InterPro" id="IPR045378">
    <property type="entry name" value="LNT_N"/>
</dbReference>
<gene>
    <name evidence="9" type="primary">lnt</name>
    <name evidence="11" type="ORF">DSM04_10784</name>
</gene>
<evidence type="ECO:0000256" key="4">
    <source>
        <dbReference type="ARBA" id="ARBA00022679"/>
    </source>
</evidence>
<dbReference type="AlphaFoldDB" id="A0A4Q0NQW7"/>
<dbReference type="InterPro" id="IPR004563">
    <property type="entry name" value="Apolipo_AcylTrfase"/>
</dbReference>
<organism evidence="11 12">
    <name type="scientific">Leeuwenhoekiella aestuarii</name>
    <dbReference type="NCBI Taxonomy" id="2249426"/>
    <lineage>
        <taxon>Bacteria</taxon>
        <taxon>Pseudomonadati</taxon>
        <taxon>Bacteroidota</taxon>
        <taxon>Flavobacteriia</taxon>
        <taxon>Flavobacteriales</taxon>
        <taxon>Flavobacteriaceae</taxon>
        <taxon>Leeuwenhoekiella</taxon>
    </lineage>
</organism>
<dbReference type="Proteomes" id="UP000289821">
    <property type="component" value="Unassembled WGS sequence"/>
</dbReference>
<feature type="transmembrane region" description="Helical" evidence="9">
    <location>
        <begin position="52"/>
        <end position="69"/>
    </location>
</feature>
<dbReference type="PANTHER" id="PTHR38686:SF1">
    <property type="entry name" value="APOLIPOPROTEIN N-ACYLTRANSFERASE"/>
    <property type="match status" value="1"/>
</dbReference>
<comment type="caution">
    <text evidence="11">The sequence shown here is derived from an EMBL/GenBank/DDBJ whole genome shotgun (WGS) entry which is preliminary data.</text>
</comment>
<keyword evidence="5 9" id="KW-0812">Transmembrane</keyword>
<dbReference type="Gene3D" id="3.60.110.10">
    <property type="entry name" value="Carbon-nitrogen hydrolase"/>
    <property type="match status" value="1"/>
</dbReference>
<evidence type="ECO:0000313" key="12">
    <source>
        <dbReference type="Proteomes" id="UP000289821"/>
    </source>
</evidence>
<comment type="pathway">
    <text evidence="9">Protein modification; lipoprotein biosynthesis (N-acyl transfer).</text>
</comment>
<keyword evidence="4 9" id="KW-0808">Transferase</keyword>
<evidence type="ECO:0000256" key="5">
    <source>
        <dbReference type="ARBA" id="ARBA00022692"/>
    </source>
</evidence>
<evidence type="ECO:0000259" key="10">
    <source>
        <dbReference type="PROSITE" id="PS50263"/>
    </source>
</evidence>
<keyword evidence="6 9" id="KW-1133">Transmembrane helix</keyword>
<comment type="function">
    <text evidence="9">Catalyzes the phospholipid dependent N-acylation of the N-terminal cysteine of apolipoprotein, the last step in lipoprotein maturation.</text>
</comment>
<feature type="transmembrane region" description="Helical" evidence="9">
    <location>
        <begin position="542"/>
        <end position="560"/>
    </location>
</feature>
<dbReference type="EC" id="2.3.1.269" evidence="9"/>
<dbReference type="GO" id="GO:0005886">
    <property type="term" value="C:plasma membrane"/>
    <property type="evidence" value="ECO:0007669"/>
    <property type="project" value="UniProtKB-SubCell"/>
</dbReference>
<evidence type="ECO:0000256" key="9">
    <source>
        <dbReference type="HAMAP-Rule" id="MF_01148"/>
    </source>
</evidence>
<evidence type="ECO:0000256" key="2">
    <source>
        <dbReference type="ARBA" id="ARBA00010065"/>
    </source>
</evidence>
<feature type="transmembrane region" description="Helical" evidence="9">
    <location>
        <begin position="108"/>
        <end position="129"/>
    </location>
</feature>
<dbReference type="InterPro" id="IPR036526">
    <property type="entry name" value="C-N_Hydrolase_sf"/>
</dbReference>
<comment type="catalytic activity">
    <reaction evidence="9">
        <text>N-terminal S-1,2-diacyl-sn-glyceryl-L-cysteinyl-[lipoprotein] + a glycerophospholipid = N-acyl-S-1,2-diacyl-sn-glyceryl-L-cysteinyl-[lipoprotein] + a 2-acyl-sn-glycero-3-phospholipid + H(+)</text>
        <dbReference type="Rhea" id="RHEA:48228"/>
        <dbReference type="Rhea" id="RHEA-COMP:14681"/>
        <dbReference type="Rhea" id="RHEA-COMP:14684"/>
        <dbReference type="ChEBI" id="CHEBI:15378"/>
        <dbReference type="ChEBI" id="CHEBI:136912"/>
        <dbReference type="ChEBI" id="CHEBI:140656"/>
        <dbReference type="ChEBI" id="CHEBI:140657"/>
        <dbReference type="ChEBI" id="CHEBI:140660"/>
        <dbReference type="EC" id="2.3.1.269"/>
    </reaction>
</comment>
<dbReference type="Pfam" id="PF20154">
    <property type="entry name" value="LNT_N"/>
    <property type="match status" value="1"/>
</dbReference>
<feature type="transmembrane region" description="Helical" evidence="9">
    <location>
        <begin position="26"/>
        <end position="46"/>
    </location>
</feature>
<proteinExistence type="inferred from homology"/>
<dbReference type="HAMAP" id="MF_01148">
    <property type="entry name" value="Lnt"/>
    <property type="match status" value="1"/>
</dbReference>
<sequence>MFNNPLIYNALLYFRLKYAYSNLQSLLGYVFMKNLILAITTGLLLALAWPTYGFPLLLFFCFVPLLWVTQKSILKPVKKSGLKLFGLAYLVFFIFNIITTWWLYNSTGFGMCFAVLANSLLMTVVWMLYRRVSKSLSVNLSLVFLISLWMLFEFMHLNWEFSWPWLNLGNGFATYTGWIQWYEFTGTFGGTLWVWVVNALIFKGVLAFAETKNQRKLFIKLAVAAGVILIPIGASQIIYHNYTETQDPVEVVLLQPNIDPYTEKYNTTNERIADLLFEEASKSLTDSTDFLIAPETVLAEGAGVDIRNFEYSAEKEKVKDFLNTYPDLNYLAGIQFYRLYTNEEDILSTTNYVGKDRIGNPIWADFFNSAFLLNQSDTSQIYHKSKLVVGVENFPYQSILKPILGDVMIDLGGTVSMKTTQKNRVAFTGINETKVAPIICYESVYGDFVTDYVKAGAEFLAIITNDAWWGDTQGHKQHLNYARLRAIENRRSIARSANTGISAIINQKGEIEKELGYGLRGTLKGNVNKNSKLTVYSKHGDYLAKLAFIPAIGLLIFSFFQRKKH</sequence>
<evidence type="ECO:0000256" key="1">
    <source>
        <dbReference type="ARBA" id="ARBA00004651"/>
    </source>
</evidence>
<comment type="subcellular location">
    <subcellularLocation>
        <location evidence="1 9">Cell membrane</location>
        <topology evidence="1 9">Multi-pass membrane protein</topology>
    </subcellularLocation>
</comment>
<dbReference type="UniPathway" id="UPA00666"/>
<accession>A0A4Q0NQW7</accession>
<evidence type="ECO:0000256" key="8">
    <source>
        <dbReference type="ARBA" id="ARBA00023315"/>
    </source>
</evidence>
<reference evidence="11 12" key="1">
    <citation type="submission" date="2018-07" db="EMBL/GenBank/DDBJ databases">
        <title>Leeuwenhoekiella genomics.</title>
        <authorList>
            <person name="Tahon G."/>
            <person name="Willems A."/>
        </authorList>
    </citation>
    <scope>NUCLEOTIDE SEQUENCE [LARGE SCALE GENOMIC DNA]</scope>
    <source>
        <strain evidence="11 12">R-50232</strain>
    </source>
</reference>
<evidence type="ECO:0000256" key="7">
    <source>
        <dbReference type="ARBA" id="ARBA00023136"/>
    </source>
</evidence>
<dbReference type="Pfam" id="PF00795">
    <property type="entry name" value="CN_hydrolase"/>
    <property type="match status" value="1"/>
</dbReference>
<keyword evidence="7 9" id="KW-0472">Membrane</keyword>
<evidence type="ECO:0000313" key="11">
    <source>
        <dbReference type="EMBL" id="RXG12313.1"/>
    </source>
</evidence>
<keyword evidence="11" id="KW-0449">Lipoprotein</keyword>
<dbReference type="PROSITE" id="PS50263">
    <property type="entry name" value="CN_HYDROLASE"/>
    <property type="match status" value="1"/>
</dbReference>
<dbReference type="PANTHER" id="PTHR38686">
    <property type="entry name" value="APOLIPOPROTEIN N-ACYLTRANSFERASE"/>
    <property type="match status" value="1"/>
</dbReference>
<keyword evidence="8 9" id="KW-0012">Acyltransferase</keyword>
<feature type="transmembrane region" description="Helical" evidence="9">
    <location>
        <begin position="136"/>
        <end position="157"/>
    </location>
</feature>
<feature type="transmembrane region" description="Helical" evidence="9">
    <location>
        <begin position="221"/>
        <end position="239"/>
    </location>
</feature>
<feature type="transmembrane region" description="Helical" evidence="9">
    <location>
        <begin position="81"/>
        <end position="102"/>
    </location>
</feature>
<keyword evidence="3 9" id="KW-1003">Cell membrane</keyword>
<dbReference type="NCBIfam" id="TIGR00546">
    <property type="entry name" value="lnt"/>
    <property type="match status" value="1"/>
</dbReference>
<feature type="domain" description="CN hydrolase" evidence="10">
    <location>
        <begin position="249"/>
        <end position="529"/>
    </location>
</feature>
<protein>
    <recommendedName>
        <fullName evidence="9">Apolipoprotein N-acyltransferase</fullName>
        <shortName evidence="9">ALP N-acyltransferase</shortName>
        <ecNumber evidence="9">2.3.1.269</ecNumber>
    </recommendedName>
</protein>
<comment type="similarity">
    <text evidence="2 9">Belongs to the CN hydrolase family. Apolipoprotein N-acyltransferase subfamily.</text>
</comment>